<protein>
    <submittedName>
        <fullName evidence="2">Uncharacterized protein</fullName>
    </submittedName>
</protein>
<dbReference type="Proteomes" id="UP001050808">
    <property type="component" value="Unassembled WGS sequence"/>
</dbReference>
<evidence type="ECO:0000313" key="3">
    <source>
        <dbReference type="Proteomes" id="UP001050808"/>
    </source>
</evidence>
<evidence type="ECO:0000313" key="2">
    <source>
        <dbReference type="EMBL" id="GHI37426.1"/>
    </source>
</evidence>
<sequence>MRAGTAPAGGAGNCASSHVRSAVGDVPKPKPPAPCKGSGKQGSMNRMSDNRSTETHPHTHQESFSPWPPSGADLPDYPVTPRPAHTPSWAHPETAASPPAPRGGAAECHSGKGRGGG</sequence>
<dbReference type="EMBL" id="BNDY01000002">
    <property type="protein sequence ID" value="GHI37426.1"/>
    <property type="molecule type" value="Genomic_DNA"/>
</dbReference>
<comment type="caution">
    <text evidence="2">The sequence shown here is derived from an EMBL/GenBank/DDBJ whole genome shotgun (WGS) entry which is preliminary data.</text>
</comment>
<feature type="compositionally biased region" description="Basic and acidic residues" evidence="1">
    <location>
        <begin position="48"/>
        <end position="61"/>
    </location>
</feature>
<organism evidence="2 3">
    <name type="scientific">Streptomyces violascens</name>
    <dbReference type="NCBI Taxonomy" id="67381"/>
    <lineage>
        <taxon>Bacteria</taxon>
        <taxon>Bacillati</taxon>
        <taxon>Actinomycetota</taxon>
        <taxon>Actinomycetes</taxon>
        <taxon>Kitasatosporales</taxon>
        <taxon>Streptomycetaceae</taxon>
        <taxon>Streptomyces</taxon>
    </lineage>
</organism>
<accession>A0ABQ3QJH6</accession>
<name>A0ABQ3QJH6_9ACTN</name>
<proteinExistence type="predicted"/>
<evidence type="ECO:0000256" key="1">
    <source>
        <dbReference type="SAM" id="MobiDB-lite"/>
    </source>
</evidence>
<gene>
    <name evidence="2" type="ORF">Sviol_18340</name>
</gene>
<reference evidence="2" key="1">
    <citation type="submission" date="2024-05" db="EMBL/GenBank/DDBJ databases">
        <title>Whole genome shotgun sequence of Streptomyces violascens NBRC 12920.</title>
        <authorList>
            <person name="Komaki H."/>
            <person name="Tamura T."/>
        </authorList>
    </citation>
    <scope>NUCLEOTIDE SEQUENCE</scope>
    <source>
        <strain evidence="2">NBRC 12920</strain>
    </source>
</reference>
<keyword evidence="3" id="KW-1185">Reference proteome</keyword>
<feature type="region of interest" description="Disordered" evidence="1">
    <location>
        <begin position="1"/>
        <end position="117"/>
    </location>
</feature>